<evidence type="ECO:0000256" key="23">
    <source>
        <dbReference type="ARBA" id="ARBA00023242"/>
    </source>
</evidence>
<comment type="catalytic activity">
    <reaction evidence="26">
        <text>L-tyrosyl-[protein] + ATP = O-phospho-L-tyrosyl-[protein] + ADP + H(+)</text>
        <dbReference type="Rhea" id="RHEA:10596"/>
        <dbReference type="Rhea" id="RHEA-COMP:10136"/>
        <dbReference type="Rhea" id="RHEA-COMP:20101"/>
        <dbReference type="ChEBI" id="CHEBI:15378"/>
        <dbReference type="ChEBI" id="CHEBI:30616"/>
        <dbReference type="ChEBI" id="CHEBI:46858"/>
        <dbReference type="ChEBI" id="CHEBI:61978"/>
        <dbReference type="ChEBI" id="CHEBI:456216"/>
        <dbReference type="EC" id="2.7.10.1"/>
    </reaction>
</comment>
<evidence type="ECO:0000313" key="34">
    <source>
        <dbReference type="Ensembl" id="ENSUMAP00000012319"/>
    </source>
</evidence>
<dbReference type="FunFam" id="1.10.510.10:FF:000027">
    <property type="entry name" value="Receptor protein-tyrosine kinase"/>
    <property type="match status" value="1"/>
</dbReference>
<dbReference type="PROSITE" id="PS00109">
    <property type="entry name" value="PROTEIN_KINASE_TYR"/>
    <property type="match status" value="1"/>
</dbReference>
<dbReference type="Pfam" id="PF21314">
    <property type="entry name" value="TM_ErbB1"/>
    <property type="match status" value="1"/>
</dbReference>
<keyword evidence="8 27" id="KW-0808">Transferase</keyword>
<feature type="active site" description="Proton acceptor" evidence="28">
    <location>
        <position position="764"/>
    </location>
</feature>
<keyword evidence="9 31" id="KW-0812">Transmembrane</keyword>
<evidence type="ECO:0000256" key="17">
    <source>
        <dbReference type="ARBA" id="ARBA00023136"/>
    </source>
</evidence>
<dbReference type="InterPro" id="IPR044912">
    <property type="entry name" value="Egfr_JX_dom"/>
</dbReference>
<name>A0A452TVB9_URSMA</name>
<dbReference type="SUPFAM" id="SSF52058">
    <property type="entry name" value="L domain-like"/>
    <property type="match status" value="2"/>
</dbReference>
<evidence type="ECO:0000256" key="24">
    <source>
        <dbReference type="ARBA" id="ARBA00023278"/>
    </source>
</evidence>
<dbReference type="Gene3D" id="1.10.510.10">
    <property type="entry name" value="Transferase(Phosphotransferase) domain 1"/>
    <property type="match status" value="1"/>
</dbReference>
<dbReference type="InterPro" id="IPR009030">
    <property type="entry name" value="Growth_fac_rcpt_cys_sf"/>
</dbReference>
<keyword evidence="24" id="KW-0379">Hydroxylation</keyword>
<dbReference type="InterPro" id="IPR017441">
    <property type="entry name" value="Protein_kinase_ATP_BS"/>
</dbReference>
<evidence type="ECO:0000256" key="28">
    <source>
        <dbReference type="PIRSR" id="PIRSR000619-1"/>
    </source>
</evidence>
<dbReference type="CDD" id="cd05108">
    <property type="entry name" value="PTKc_EGFR"/>
    <property type="match status" value="1"/>
</dbReference>
<dbReference type="PRINTS" id="PR00109">
    <property type="entry name" value="TYRKINASE"/>
</dbReference>
<dbReference type="GO" id="GO:0042059">
    <property type="term" value="P:negative regulation of epidermal growth factor receptor signaling pathway"/>
    <property type="evidence" value="ECO:0007669"/>
    <property type="project" value="UniProtKB-ARBA"/>
</dbReference>
<dbReference type="InterPro" id="IPR008266">
    <property type="entry name" value="Tyr_kinase_AS"/>
</dbReference>
<dbReference type="InterPro" id="IPR011009">
    <property type="entry name" value="Kinase-like_dom_sf"/>
</dbReference>
<sequence length="1092" mass="121274">MCEPFVLVLLLGILCGIFFPCFAVCQGTSNRLTQLGTFEDHFLSLQRMFNNCEVVLGNLEITYMQKNYDLSFLKTIQEVAGYVLIALNTVEKIPLENLQVIRGNVLYENTHALSVLSNYGTNKTGLRELPLRNLHEILQGAVRFSNNPVLCSVETIQWRDIVDGDFVSNMSMDFQNQAGSCKCRTNVPSACSSYVLGWGGVTETYRDLCSFSVTKVICAQQCSGRCRGRSPSDCRHNQCAAGCTGPRESDCLVCRKFRDEATCKDTCPPLMLYNPTTYQMDVNPEGKYSFGATCVKKCPREFITGKTLSLIRHLFPLCVLPGPLSPLSCGVFGSVCLSGSGGCRSLSFAFLGFLLIQAWPENRTDLHAFENLEIIRGRTKQHGQFSLAVVGLDITSLGLRSLKEISDGDVIISGNQKLCYANTINWKKLFGTSSQKTKIINNKDEKGCKAIGHVCHPLCSSEGCWGPEPKDCVSCRNVSRGKECVEKCNVLQGEPREFVENSECIQCHPECLPQAMNVTCTGRGPDSCVKCAHYIDGPHCVKTCPAGIMGENNTLVWKFADANRVCHLCHSNCTYGPKIPSIATGIVGGLLLVVVVALGVGLFLRRRHIVRKRTLRRLLQERELVEPLTPSGEAPNQALLRILKETEFKKIKVLGSGAFGTVYKGLWIPEGEKVKIPVAIKELREATSPKANKEILDEAYVMASVDNPHVCRLLGICLTSTVQLITQLMPFGCLLDYVREHKDNIGSQYCGMNYLEDRRLVHRDLAARNVLVKTPQHVKITDFGLAKLLGAEEKEYHAEGGKVPIKWMALESILHRIYTHQSDVWSYGVTVWELMTFGSKPYDGIPASEISTILEKGERLPQPPICTIDVYMIMVKCWMIDADSRPKFRELIIEFSKMARDPQRYLVIQGDERMHLPSPTDSNFYRALMDEEDMEDVVDADEYLIPQQGFFHSPSTSRTPLLSSLVRNVAPSQALCLLSVPKRPAGSVQNPVYHNQPLNPAPGRDPHYQNPHSNAVGNPEYLNTHPTCVSSVLDGPGLWAQKGNHQISLDNPDYQQDFFPKEAKSNGIFKGPAAENADYLRVAPPSSEFIGA</sequence>
<evidence type="ECO:0000256" key="8">
    <source>
        <dbReference type="ARBA" id="ARBA00022679"/>
    </source>
</evidence>
<dbReference type="Gene3D" id="6.10.250.2930">
    <property type="match status" value="1"/>
</dbReference>
<evidence type="ECO:0000256" key="26">
    <source>
        <dbReference type="ARBA" id="ARBA00051243"/>
    </source>
</evidence>
<evidence type="ECO:0000256" key="7">
    <source>
        <dbReference type="ARBA" id="ARBA00022553"/>
    </source>
</evidence>
<dbReference type="PANTHER" id="PTHR24416">
    <property type="entry name" value="TYROSINE-PROTEIN KINASE RECEPTOR"/>
    <property type="match status" value="1"/>
</dbReference>
<evidence type="ECO:0000256" key="31">
    <source>
        <dbReference type="SAM" id="Phobius"/>
    </source>
</evidence>
<dbReference type="SUPFAM" id="SSF57184">
    <property type="entry name" value="Growth factor receptor domain"/>
    <property type="match status" value="2"/>
</dbReference>
<keyword evidence="11" id="KW-0677">Repeat</keyword>
<dbReference type="GO" id="GO:0048408">
    <property type="term" value="F:epidermal growth factor binding"/>
    <property type="evidence" value="ECO:0007669"/>
    <property type="project" value="TreeGrafter"/>
</dbReference>
<dbReference type="Pfam" id="PF14843">
    <property type="entry name" value="GF_recep_IV"/>
    <property type="match status" value="1"/>
</dbReference>
<keyword evidence="15" id="KW-0832">Ubl conjugation</keyword>
<dbReference type="InterPro" id="IPR032778">
    <property type="entry name" value="GF_recep_IV"/>
</dbReference>
<dbReference type="GO" id="GO:0030139">
    <property type="term" value="C:endocytic vesicle"/>
    <property type="evidence" value="ECO:0007669"/>
    <property type="project" value="UniProtKB-ARBA"/>
</dbReference>
<feature type="binding site" evidence="29 30">
    <location>
        <position position="681"/>
    </location>
    <ligand>
        <name>ATP</name>
        <dbReference type="ChEBI" id="CHEBI:30616"/>
    </ligand>
</feature>
<evidence type="ECO:0000256" key="12">
    <source>
        <dbReference type="ARBA" id="ARBA00022741"/>
    </source>
</evidence>
<evidence type="ECO:0000256" key="16">
    <source>
        <dbReference type="ARBA" id="ARBA00022989"/>
    </source>
</evidence>
<keyword evidence="14 27" id="KW-0067">ATP-binding</keyword>
<evidence type="ECO:0000256" key="4">
    <source>
        <dbReference type="ARBA" id="ARBA00022475"/>
    </source>
</evidence>
<feature type="chain" id="PRO_5019055649" description="Receptor protein-tyrosine kinase" evidence="32">
    <location>
        <begin position="24"/>
        <end position="1092"/>
    </location>
</feature>
<dbReference type="Gene3D" id="3.30.200.20">
    <property type="entry name" value="Phosphorylase Kinase, domain 1"/>
    <property type="match status" value="1"/>
</dbReference>
<keyword evidence="18 27" id="KW-0829">Tyrosine-protein kinase</keyword>
<dbReference type="SMART" id="SM00261">
    <property type="entry name" value="FU"/>
    <property type="match status" value="3"/>
</dbReference>
<dbReference type="FunFam" id="3.30.200.20:FF:000044">
    <property type="entry name" value="Receptor protein-tyrosine kinase"/>
    <property type="match status" value="1"/>
</dbReference>
<dbReference type="GeneTree" id="ENSGT00940000155450"/>
<keyword evidence="10 32" id="KW-0732">Signal</keyword>
<evidence type="ECO:0000256" key="25">
    <source>
        <dbReference type="ARBA" id="ARBA00023288"/>
    </source>
</evidence>
<evidence type="ECO:0000256" key="20">
    <source>
        <dbReference type="ARBA" id="ARBA00023157"/>
    </source>
</evidence>
<keyword evidence="5" id="KW-0488">Methylation</keyword>
<dbReference type="Ensembl" id="ENSUMAT00000014628.1">
    <property type="protein sequence ID" value="ENSUMAP00000012319.1"/>
    <property type="gene ID" value="ENSUMAG00000008777.1"/>
</dbReference>
<comment type="subcellular location">
    <subcellularLocation>
        <location evidence="2">Cell membrane</location>
        <topology evidence="2">Single-pass type I membrane protein</topology>
    </subcellularLocation>
    <subcellularLocation>
        <location evidence="1">Nucleus</location>
    </subcellularLocation>
</comment>
<dbReference type="PROSITE" id="PS00107">
    <property type="entry name" value="PROTEIN_KINASE_ATP"/>
    <property type="match status" value="1"/>
</dbReference>
<dbReference type="FunFam" id="3.80.20.20:FF:000006">
    <property type="entry name" value="Receptor protein-tyrosine kinase"/>
    <property type="match status" value="1"/>
</dbReference>
<evidence type="ECO:0000256" key="29">
    <source>
        <dbReference type="PIRSR" id="PIRSR000619-2"/>
    </source>
</evidence>
<feature type="binding site" evidence="29">
    <location>
        <begin position="654"/>
        <end position="662"/>
    </location>
    <ligand>
        <name>ATP</name>
        <dbReference type="ChEBI" id="CHEBI:30616"/>
    </ligand>
</feature>
<dbReference type="Gene3D" id="2.10.220.10">
    <property type="entry name" value="Hormone Receptor, Insulin-like Growth Factor Receptor 1, Chain A, domain 2"/>
    <property type="match status" value="3"/>
</dbReference>
<evidence type="ECO:0000256" key="13">
    <source>
        <dbReference type="ARBA" id="ARBA00022777"/>
    </source>
</evidence>
<dbReference type="SUPFAM" id="SSF56112">
    <property type="entry name" value="Protein kinase-like (PK-like)"/>
    <property type="match status" value="1"/>
</dbReference>
<proteinExistence type="inferred from homology"/>
<feature type="domain" description="Protein kinase" evidence="33">
    <location>
        <begin position="648"/>
        <end position="906"/>
    </location>
</feature>
<organism evidence="34">
    <name type="scientific">Ursus maritimus</name>
    <name type="common">Polar bear</name>
    <name type="synonym">Thalarctos maritimus</name>
    <dbReference type="NCBI Taxonomy" id="29073"/>
    <lineage>
        <taxon>Eukaryota</taxon>
        <taxon>Metazoa</taxon>
        <taxon>Chordata</taxon>
        <taxon>Craniata</taxon>
        <taxon>Vertebrata</taxon>
        <taxon>Euteleostomi</taxon>
        <taxon>Mammalia</taxon>
        <taxon>Eutheria</taxon>
        <taxon>Laurasiatheria</taxon>
        <taxon>Carnivora</taxon>
        <taxon>Caniformia</taxon>
        <taxon>Ursidae</taxon>
        <taxon>Ursus</taxon>
    </lineage>
</organism>
<dbReference type="InterPro" id="IPR006211">
    <property type="entry name" value="Furin-like_Cys-rich_dom"/>
</dbReference>
<dbReference type="GO" id="GO:0005634">
    <property type="term" value="C:nucleus"/>
    <property type="evidence" value="ECO:0007669"/>
    <property type="project" value="UniProtKB-SubCell"/>
</dbReference>
<evidence type="ECO:0000256" key="1">
    <source>
        <dbReference type="ARBA" id="ARBA00004123"/>
    </source>
</evidence>
<evidence type="ECO:0000256" key="2">
    <source>
        <dbReference type="ARBA" id="ARBA00004251"/>
    </source>
</evidence>
<keyword evidence="23" id="KW-0539">Nucleus</keyword>
<evidence type="ECO:0000256" key="6">
    <source>
        <dbReference type="ARBA" id="ARBA00022499"/>
    </source>
</evidence>
<keyword evidence="22" id="KW-0325">Glycoprotein</keyword>
<dbReference type="PROSITE" id="PS50011">
    <property type="entry name" value="PROTEIN_KINASE_DOM"/>
    <property type="match status" value="1"/>
</dbReference>
<keyword evidence="17 27" id="KW-0472">Membrane</keyword>
<dbReference type="GO" id="GO:0005006">
    <property type="term" value="F:epidermal growth factor receptor activity"/>
    <property type="evidence" value="ECO:0007669"/>
    <property type="project" value="TreeGrafter"/>
</dbReference>
<evidence type="ECO:0000256" key="11">
    <source>
        <dbReference type="ARBA" id="ARBA00022737"/>
    </source>
</evidence>
<evidence type="ECO:0000256" key="30">
    <source>
        <dbReference type="PROSITE-ProRule" id="PRU10141"/>
    </source>
</evidence>
<evidence type="ECO:0000256" key="32">
    <source>
        <dbReference type="SAM" id="SignalP"/>
    </source>
</evidence>
<dbReference type="InterPro" id="IPR020635">
    <property type="entry name" value="Tyr_kinase_cat_dom"/>
</dbReference>
<keyword evidence="21 27" id="KW-0675">Receptor</keyword>
<keyword evidence="12 27" id="KW-0547">Nucleotide-binding</keyword>
<dbReference type="InterPro" id="IPR016245">
    <property type="entry name" value="Tyr_kinase_EGF/ERB/XmrK_rcpt"/>
</dbReference>
<dbReference type="GO" id="GO:0050679">
    <property type="term" value="P:positive regulation of epithelial cell proliferation"/>
    <property type="evidence" value="ECO:0007669"/>
    <property type="project" value="UniProtKB-ARBA"/>
</dbReference>
<evidence type="ECO:0000256" key="3">
    <source>
        <dbReference type="ARBA" id="ARBA00011902"/>
    </source>
</evidence>
<dbReference type="Gene3D" id="3.80.20.20">
    <property type="entry name" value="Receptor L-domain"/>
    <property type="match status" value="2"/>
</dbReference>
<protein>
    <recommendedName>
        <fullName evidence="3 27">Receptor protein-tyrosine kinase</fullName>
        <ecNumber evidence="3 27">2.7.10.1</ecNumber>
    </recommendedName>
</protein>
<dbReference type="GO" id="GO:0043235">
    <property type="term" value="C:receptor complex"/>
    <property type="evidence" value="ECO:0007669"/>
    <property type="project" value="TreeGrafter"/>
</dbReference>
<dbReference type="CDD" id="cd00064">
    <property type="entry name" value="FU"/>
    <property type="match status" value="3"/>
</dbReference>
<evidence type="ECO:0000256" key="5">
    <source>
        <dbReference type="ARBA" id="ARBA00022481"/>
    </source>
</evidence>
<keyword evidence="19" id="KW-0564">Palmitate</keyword>
<feature type="signal peptide" evidence="32">
    <location>
        <begin position="1"/>
        <end position="23"/>
    </location>
</feature>
<evidence type="ECO:0000256" key="19">
    <source>
        <dbReference type="ARBA" id="ARBA00023139"/>
    </source>
</evidence>
<evidence type="ECO:0000256" key="18">
    <source>
        <dbReference type="ARBA" id="ARBA00023137"/>
    </source>
</evidence>
<accession>A0A452TVB9</accession>
<dbReference type="PANTHER" id="PTHR24416:SF91">
    <property type="entry name" value="EPIDERMAL GROWTH FACTOR RECEPTOR"/>
    <property type="match status" value="1"/>
</dbReference>
<keyword evidence="20" id="KW-1015">Disulfide bond</keyword>
<dbReference type="EC" id="2.7.10.1" evidence="3 27"/>
<dbReference type="InterPro" id="IPR049328">
    <property type="entry name" value="TM_ErbB1"/>
</dbReference>
<keyword evidence="6" id="KW-1017">Isopeptide bond</keyword>
<evidence type="ECO:0000256" key="22">
    <source>
        <dbReference type="ARBA" id="ARBA00023180"/>
    </source>
</evidence>
<dbReference type="FunFam" id="2.10.220.10:FF:000008">
    <property type="entry name" value="Receptor protein-tyrosine kinase"/>
    <property type="match status" value="1"/>
</dbReference>
<dbReference type="PIRSF" id="PIRSF000619">
    <property type="entry name" value="TyrPK_EGF-R"/>
    <property type="match status" value="1"/>
</dbReference>
<evidence type="ECO:0000256" key="14">
    <source>
        <dbReference type="ARBA" id="ARBA00022840"/>
    </source>
</evidence>
<dbReference type="InterPro" id="IPR006212">
    <property type="entry name" value="Furin_repeat"/>
</dbReference>
<dbReference type="InterPro" id="IPR036941">
    <property type="entry name" value="Rcpt_L-dom_sf"/>
</dbReference>
<dbReference type="GO" id="GO:0038134">
    <property type="term" value="P:ERBB2-EGFR signaling pathway"/>
    <property type="evidence" value="ECO:0007669"/>
    <property type="project" value="UniProtKB-ARBA"/>
</dbReference>
<keyword evidence="16 31" id="KW-1133">Transmembrane helix</keyword>
<dbReference type="Pfam" id="PF01030">
    <property type="entry name" value="Recep_L_domain"/>
    <property type="match status" value="2"/>
</dbReference>
<evidence type="ECO:0000259" key="33">
    <source>
        <dbReference type="PROSITE" id="PS50011"/>
    </source>
</evidence>
<dbReference type="InterPro" id="IPR000494">
    <property type="entry name" value="Rcpt_L-dom"/>
</dbReference>
<dbReference type="GO" id="GO:0016323">
    <property type="term" value="C:basolateral plasma membrane"/>
    <property type="evidence" value="ECO:0007669"/>
    <property type="project" value="UniProtKB-ARBA"/>
</dbReference>
<feature type="transmembrane region" description="Helical" evidence="31">
    <location>
        <begin position="582"/>
        <end position="604"/>
    </location>
</feature>
<keyword evidence="7" id="KW-0597">Phosphoprotein</keyword>
<evidence type="ECO:0000256" key="10">
    <source>
        <dbReference type="ARBA" id="ARBA00022729"/>
    </source>
</evidence>
<dbReference type="GO" id="GO:0009986">
    <property type="term" value="C:cell surface"/>
    <property type="evidence" value="ECO:0007669"/>
    <property type="project" value="UniProtKB-ARBA"/>
</dbReference>
<dbReference type="GO" id="GO:0048471">
    <property type="term" value="C:perinuclear region of cytoplasm"/>
    <property type="evidence" value="ECO:0007669"/>
    <property type="project" value="UniProtKB-ARBA"/>
</dbReference>
<dbReference type="InterPro" id="IPR000719">
    <property type="entry name" value="Prot_kinase_dom"/>
</dbReference>
<dbReference type="AlphaFoldDB" id="A0A452TVB9"/>
<dbReference type="InterPro" id="IPR001245">
    <property type="entry name" value="Ser-Thr/Tyr_kinase_cat_dom"/>
</dbReference>
<keyword evidence="25" id="KW-0449">Lipoprotein</keyword>
<dbReference type="Pfam" id="PF00757">
    <property type="entry name" value="Furin-like"/>
    <property type="match status" value="1"/>
</dbReference>
<comment type="similarity">
    <text evidence="27">Belongs to the protein kinase superfamily. Tyr protein kinase family. EGF receptor subfamily.</text>
</comment>
<dbReference type="GO" id="GO:0005524">
    <property type="term" value="F:ATP binding"/>
    <property type="evidence" value="ECO:0007669"/>
    <property type="project" value="UniProtKB-UniRule"/>
</dbReference>
<evidence type="ECO:0000256" key="15">
    <source>
        <dbReference type="ARBA" id="ARBA00022843"/>
    </source>
</evidence>
<dbReference type="InterPro" id="IPR050122">
    <property type="entry name" value="RTK"/>
</dbReference>
<dbReference type="GO" id="GO:0022008">
    <property type="term" value="P:neurogenesis"/>
    <property type="evidence" value="ECO:0007669"/>
    <property type="project" value="TreeGrafter"/>
</dbReference>
<evidence type="ECO:0000256" key="21">
    <source>
        <dbReference type="ARBA" id="ARBA00023170"/>
    </source>
</evidence>
<evidence type="ECO:0000256" key="27">
    <source>
        <dbReference type="PIRNR" id="PIRNR000619"/>
    </source>
</evidence>
<keyword evidence="4" id="KW-1003">Cell membrane</keyword>
<dbReference type="SMART" id="SM00219">
    <property type="entry name" value="TyrKc"/>
    <property type="match status" value="1"/>
</dbReference>
<dbReference type="FunFam" id="2.10.220.10:FF:000001">
    <property type="entry name" value="Receptor protein-tyrosine kinase"/>
    <property type="match status" value="1"/>
</dbReference>
<dbReference type="GO" id="GO:0043066">
    <property type="term" value="P:negative regulation of apoptotic process"/>
    <property type="evidence" value="ECO:0007669"/>
    <property type="project" value="TreeGrafter"/>
</dbReference>
<gene>
    <name evidence="34" type="primary">EGFR</name>
</gene>
<dbReference type="Pfam" id="PF07714">
    <property type="entry name" value="PK_Tyr_Ser-Thr"/>
    <property type="match status" value="1"/>
</dbReference>
<reference evidence="34" key="1">
    <citation type="submission" date="2019-03" db="UniProtKB">
        <authorList>
            <consortium name="Ensembl"/>
        </authorList>
    </citation>
    <scope>IDENTIFICATION</scope>
</reference>
<keyword evidence="13 27" id="KW-0418">Kinase</keyword>
<evidence type="ECO:0000256" key="9">
    <source>
        <dbReference type="ARBA" id="ARBA00022692"/>
    </source>
</evidence>